<evidence type="ECO:0000256" key="1">
    <source>
        <dbReference type="ARBA" id="ARBA00006484"/>
    </source>
</evidence>
<dbReference type="Pfam" id="PF00106">
    <property type="entry name" value="adh_short"/>
    <property type="match status" value="1"/>
</dbReference>
<sequence length="267" mass="28129">MTDVSQARPAAVVTGASEGIGAELARIFAEKGHEVAIVARRGDRLSALAEEIASKRGKRPTVIELDLLGDGAVETLADRLAEAGLATQYLVNNAGFGLIGPAAKLDQAEQLAMIDLNVRTLTALTLRFIPELSRHKGGVMNVASIASFMPGPGFAVYYATKAFVRSFSEAMSYELKPAGVKVSCLCPGPVLTGFQARAGMSFEGLMGAMKPALVPAEDVARQGYDGLMAGKRVVVPGTMNKVMVWSARLSPRAILLPLLGTAQMKRA</sequence>
<evidence type="ECO:0000256" key="3">
    <source>
        <dbReference type="RuleBase" id="RU000363"/>
    </source>
</evidence>
<dbReference type="CDD" id="cd05233">
    <property type="entry name" value="SDR_c"/>
    <property type="match status" value="1"/>
</dbReference>
<name>A0A6B8M019_9HYPH</name>
<organism evidence="4 5">
    <name type="scientific">Methylocystis parvus</name>
    <dbReference type="NCBI Taxonomy" id="134"/>
    <lineage>
        <taxon>Bacteria</taxon>
        <taxon>Pseudomonadati</taxon>
        <taxon>Pseudomonadota</taxon>
        <taxon>Alphaproteobacteria</taxon>
        <taxon>Hyphomicrobiales</taxon>
        <taxon>Methylocystaceae</taxon>
        <taxon>Methylocystis</taxon>
    </lineage>
</organism>
<evidence type="ECO:0000313" key="5">
    <source>
        <dbReference type="Proteomes" id="UP000422569"/>
    </source>
</evidence>
<dbReference type="GO" id="GO:0016491">
    <property type="term" value="F:oxidoreductase activity"/>
    <property type="evidence" value="ECO:0007669"/>
    <property type="project" value="UniProtKB-KW"/>
</dbReference>
<dbReference type="InterPro" id="IPR036291">
    <property type="entry name" value="NAD(P)-bd_dom_sf"/>
</dbReference>
<dbReference type="PRINTS" id="PR00080">
    <property type="entry name" value="SDRFAMILY"/>
</dbReference>
<keyword evidence="2" id="KW-0560">Oxidoreductase</keyword>
<proteinExistence type="inferred from homology"/>
<dbReference type="PANTHER" id="PTHR42901:SF1">
    <property type="entry name" value="ALCOHOL DEHYDROGENASE"/>
    <property type="match status" value="1"/>
</dbReference>
<protein>
    <submittedName>
        <fullName evidence="4">SDR family oxidoreductase</fullName>
    </submittedName>
</protein>
<dbReference type="PIRSF" id="PIRSF000126">
    <property type="entry name" value="11-beta-HSD1"/>
    <property type="match status" value="1"/>
</dbReference>
<evidence type="ECO:0000313" key="4">
    <source>
        <dbReference type="EMBL" id="QGM96151.1"/>
    </source>
</evidence>
<gene>
    <name evidence="4" type="ORF">F7D14_00675</name>
</gene>
<dbReference type="Proteomes" id="UP000422569">
    <property type="component" value="Chromosome"/>
</dbReference>
<dbReference type="InterPro" id="IPR002347">
    <property type="entry name" value="SDR_fam"/>
</dbReference>
<comment type="similarity">
    <text evidence="1 3">Belongs to the short-chain dehydrogenases/reductases (SDR) family.</text>
</comment>
<dbReference type="PANTHER" id="PTHR42901">
    <property type="entry name" value="ALCOHOL DEHYDROGENASE"/>
    <property type="match status" value="1"/>
</dbReference>
<dbReference type="RefSeq" id="WP_154419599.1">
    <property type="nucleotide sequence ID" value="NZ_CP044331.1"/>
</dbReference>
<dbReference type="SUPFAM" id="SSF51735">
    <property type="entry name" value="NAD(P)-binding Rossmann-fold domains"/>
    <property type="match status" value="1"/>
</dbReference>
<dbReference type="AlphaFoldDB" id="A0A6B8M019"/>
<dbReference type="PRINTS" id="PR00081">
    <property type="entry name" value="GDHRDH"/>
</dbReference>
<evidence type="ECO:0000256" key="2">
    <source>
        <dbReference type="ARBA" id="ARBA00023002"/>
    </source>
</evidence>
<accession>A0A6B8M019</accession>
<dbReference type="EMBL" id="CP044331">
    <property type="protein sequence ID" value="QGM96151.1"/>
    <property type="molecule type" value="Genomic_DNA"/>
</dbReference>
<dbReference type="KEGG" id="mpar:F7D14_00675"/>
<reference evidence="4 5" key="1">
    <citation type="submission" date="2019-09" db="EMBL/GenBank/DDBJ databases">
        <title>Isolation and complete genome sequencing of Methylocystis species.</title>
        <authorList>
            <person name="Rumah B.L."/>
            <person name="Stead C.E."/>
            <person name="Stevens B.C."/>
            <person name="Minton N.P."/>
            <person name="Grosse-Honebrink A."/>
            <person name="Zhang Y."/>
        </authorList>
    </citation>
    <scope>NUCLEOTIDE SEQUENCE [LARGE SCALE GENOMIC DNA]</scope>
    <source>
        <strain evidence="4 5">BRCS2</strain>
    </source>
</reference>
<keyword evidence="5" id="KW-1185">Reference proteome</keyword>
<dbReference type="Gene3D" id="3.40.50.720">
    <property type="entry name" value="NAD(P)-binding Rossmann-like Domain"/>
    <property type="match status" value="1"/>
</dbReference>